<dbReference type="AlphaFoldDB" id="A0A7W7FRS0"/>
<reference evidence="1 2" key="1">
    <citation type="submission" date="2020-08" db="EMBL/GenBank/DDBJ databases">
        <title>Sequencing the genomes of 1000 actinobacteria strains.</title>
        <authorList>
            <person name="Klenk H.-P."/>
        </authorList>
    </citation>
    <scope>NUCLEOTIDE SEQUENCE [LARGE SCALE GENOMIC DNA]</scope>
    <source>
        <strain evidence="1 2">DSM 44230</strain>
    </source>
</reference>
<dbReference type="EMBL" id="JACHMH010000001">
    <property type="protein sequence ID" value="MBB4675427.1"/>
    <property type="molecule type" value="Genomic_DNA"/>
</dbReference>
<dbReference type="InterPro" id="IPR011044">
    <property type="entry name" value="Quino_amine_DH_bsu"/>
</dbReference>
<dbReference type="Proteomes" id="UP000533598">
    <property type="component" value="Unassembled WGS sequence"/>
</dbReference>
<sequence>MTLGESAYATRHTRRRLAPLPDGWLTINESNDRLIRLSGSGAAEVVADFGSWEIDPADETAAHGRERGVGLHTSADGRFAAVTDDYGWHASVVDLAAGREVFTLRRGEGWDSWTVPFGVAFLPGNSLIAQTDWNRIDAFNLPSGELLTGDEPGSDGERRDRSFEYLGALHASPTGRWLIVDGWFWHPDTWDVPVAWLDEDTVAVQWLNSHSTAATFTDLFHAPTGEQTKRLYGLQGPMWGHQGKLYVSGSAGLETWHPESGRIEGLVAGIRPTAHNPATGGFAELVDGTLRTFHPASGVVSTPIAHYGA</sequence>
<keyword evidence="2" id="KW-1185">Reference proteome</keyword>
<proteinExistence type="predicted"/>
<dbReference type="Gene3D" id="2.130.10.10">
    <property type="entry name" value="YVTN repeat-like/Quinoprotein amine dehydrogenase"/>
    <property type="match status" value="1"/>
</dbReference>
<protein>
    <submittedName>
        <fullName evidence="1">Uncharacterized protein</fullName>
    </submittedName>
</protein>
<dbReference type="SUPFAM" id="SSF50969">
    <property type="entry name" value="YVTN repeat-like/Quinoprotein amine dehydrogenase"/>
    <property type="match status" value="1"/>
</dbReference>
<evidence type="ECO:0000313" key="1">
    <source>
        <dbReference type="EMBL" id="MBB4675427.1"/>
    </source>
</evidence>
<gene>
    <name evidence="1" type="ORF">HNR67_001545</name>
</gene>
<dbReference type="RefSeq" id="WP_185001403.1">
    <property type="nucleotide sequence ID" value="NZ_BAAAUI010000006.1"/>
</dbReference>
<dbReference type="InterPro" id="IPR015943">
    <property type="entry name" value="WD40/YVTN_repeat-like_dom_sf"/>
</dbReference>
<comment type="caution">
    <text evidence="1">The sequence shown here is derived from an EMBL/GenBank/DDBJ whole genome shotgun (WGS) entry which is preliminary data.</text>
</comment>
<accession>A0A7W7FRS0</accession>
<organism evidence="1 2">
    <name type="scientific">Crossiella cryophila</name>
    <dbReference type="NCBI Taxonomy" id="43355"/>
    <lineage>
        <taxon>Bacteria</taxon>
        <taxon>Bacillati</taxon>
        <taxon>Actinomycetota</taxon>
        <taxon>Actinomycetes</taxon>
        <taxon>Pseudonocardiales</taxon>
        <taxon>Pseudonocardiaceae</taxon>
        <taxon>Crossiella</taxon>
    </lineage>
</organism>
<evidence type="ECO:0000313" key="2">
    <source>
        <dbReference type="Proteomes" id="UP000533598"/>
    </source>
</evidence>
<name>A0A7W7FRS0_9PSEU</name>